<accession>A0AAV7RRF2</accession>
<evidence type="ECO:0000256" key="1">
    <source>
        <dbReference type="SAM" id="MobiDB-lite"/>
    </source>
</evidence>
<keyword evidence="3" id="KW-1185">Reference proteome</keyword>
<reference evidence="2" key="1">
    <citation type="journal article" date="2022" name="bioRxiv">
        <title>Sequencing and chromosome-scale assembly of the giantPleurodeles waltlgenome.</title>
        <authorList>
            <person name="Brown T."/>
            <person name="Elewa A."/>
            <person name="Iarovenko S."/>
            <person name="Subramanian E."/>
            <person name="Araus A.J."/>
            <person name="Petzold A."/>
            <person name="Susuki M."/>
            <person name="Suzuki K.-i.T."/>
            <person name="Hayashi T."/>
            <person name="Toyoda A."/>
            <person name="Oliveira C."/>
            <person name="Osipova E."/>
            <person name="Leigh N.D."/>
            <person name="Simon A."/>
            <person name="Yun M.H."/>
        </authorList>
    </citation>
    <scope>NUCLEOTIDE SEQUENCE</scope>
    <source>
        <strain evidence="2">20211129_DDA</strain>
        <tissue evidence="2">Liver</tissue>
    </source>
</reference>
<feature type="compositionally biased region" description="Polar residues" evidence="1">
    <location>
        <begin position="41"/>
        <end position="53"/>
    </location>
</feature>
<organism evidence="2 3">
    <name type="scientific">Pleurodeles waltl</name>
    <name type="common">Iberian ribbed newt</name>
    <dbReference type="NCBI Taxonomy" id="8319"/>
    <lineage>
        <taxon>Eukaryota</taxon>
        <taxon>Metazoa</taxon>
        <taxon>Chordata</taxon>
        <taxon>Craniata</taxon>
        <taxon>Vertebrata</taxon>
        <taxon>Euteleostomi</taxon>
        <taxon>Amphibia</taxon>
        <taxon>Batrachia</taxon>
        <taxon>Caudata</taxon>
        <taxon>Salamandroidea</taxon>
        <taxon>Salamandridae</taxon>
        <taxon>Pleurodelinae</taxon>
        <taxon>Pleurodeles</taxon>
    </lineage>
</organism>
<comment type="caution">
    <text evidence="2">The sequence shown here is derived from an EMBL/GenBank/DDBJ whole genome shotgun (WGS) entry which is preliminary data.</text>
</comment>
<dbReference type="EMBL" id="JANPWB010000009">
    <property type="protein sequence ID" value="KAJ1154090.1"/>
    <property type="molecule type" value="Genomic_DNA"/>
</dbReference>
<evidence type="ECO:0000313" key="3">
    <source>
        <dbReference type="Proteomes" id="UP001066276"/>
    </source>
</evidence>
<dbReference type="AlphaFoldDB" id="A0AAV7RRF2"/>
<feature type="region of interest" description="Disordered" evidence="1">
    <location>
        <begin position="1"/>
        <end position="137"/>
    </location>
</feature>
<proteinExistence type="predicted"/>
<feature type="compositionally biased region" description="Basic and acidic residues" evidence="1">
    <location>
        <begin position="73"/>
        <end position="93"/>
    </location>
</feature>
<protein>
    <submittedName>
        <fullName evidence="2">Uncharacterized protein</fullName>
    </submittedName>
</protein>
<dbReference type="Proteomes" id="UP001066276">
    <property type="component" value="Chromosome 5"/>
</dbReference>
<gene>
    <name evidence="2" type="ORF">NDU88_006846</name>
</gene>
<name>A0AAV7RRF2_PLEWA</name>
<sequence length="137" mass="15479">MCEKTHTRPYTLCESGKQCLPSRGKRQPQQGGNGEIRTQHSETITLTKELSQQGERHGGNLPVEPIVETTEEPETRDPEAEDPKAESPEEQHKMRGKTARGGTDARGETQRERPEENIGEQKEEEDARKDEDEDTRA</sequence>
<feature type="compositionally biased region" description="Basic and acidic residues" evidence="1">
    <location>
        <begin position="103"/>
        <end position="137"/>
    </location>
</feature>
<evidence type="ECO:0000313" key="2">
    <source>
        <dbReference type="EMBL" id="KAJ1154090.1"/>
    </source>
</evidence>